<dbReference type="SUPFAM" id="SSF49764">
    <property type="entry name" value="HSP20-like chaperones"/>
    <property type="match status" value="1"/>
</dbReference>
<feature type="domain" description="SHSP" evidence="3">
    <location>
        <begin position="1"/>
        <end position="76"/>
    </location>
</feature>
<dbReference type="InterPro" id="IPR002068">
    <property type="entry name" value="A-crystallin/Hsp20_dom"/>
</dbReference>
<accession>A0ABS3WFE6</accession>
<evidence type="ECO:0000313" key="5">
    <source>
        <dbReference type="Proteomes" id="UP000670947"/>
    </source>
</evidence>
<dbReference type="PROSITE" id="PS01031">
    <property type="entry name" value="SHSP"/>
    <property type="match status" value="1"/>
</dbReference>
<dbReference type="Proteomes" id="UP000670947">
    <property type="component" value="Unassembled WGS sequence"/>
</dbReference>
<dbReference type="RefSeq" id="WP_208849771.1">
    <property type="nucleotide sequence ID" value="NZ_JAGGDJ010000026.1"/>
</dbReference>
<dbReference type="Pfam" id="PF00011">
    <property type="entry name" value="HSP20"/>
    <property type="match status" value="1"/>
</dbReference>
<comment type="caution">
    <text evidence="4">The sequence shown here is derived from an EMBL/GenBank/DDBJ whole genome shotgun (WGS) entry which is preliminary data.</text>
</comment>
<dbReference type="InterPro" id="IPR008978">
    <property type="entry name" value="HSP20-like_chaperone"/>
</dbReference>
<sequence>MYLQRTFTGAFVFLLFAKEEHVHRQERYVGRFHRSIALPAVVTADDVRANYKNGVLEIHIPKAQPRLNRQIDIDFH</sequence>
<dbReference type="EMBL" id="JAGGDJ010000026">
    <property type="protein sequence ID" value="MBO7747037.1"/>
    <property type="molecule type" value="Genomic_DNA"/>
</dbReference>
<dbReference type="Gene3D" id="2.60.40.790">
    <property type="match status" value="1"/>
</dbReference>
<evidence type="ECO:0000256" key="2">
    <source>
        <dbReference type="RuleBase" id="RU003616"/>
    </source>
</evidence>
<evidence type="ECO:0000259" key="3">
    <source>
        <dbReference type="PROSITE" id="PS01031"/>
    </source>
</evidence>
<name>A0ABS3WFE6_9BACL</name>
<evidence type="ECO:0000313" key="4">
    <source>
        <dbReference type="EMBL" id="MBO7747037.1"/>
    </source>
</evidence>
<organism evidence="4 5">
    <name type="scientific">Paenibacillus artemisiicola</name>
    <dbReference type="NCBI Taxonomy" id="1172618"/>
    <lineage>
        <taxon>Bacteria</taxon>
        <taxon>Bacillati</taxon>
        <taxon>Bacillota</taxon>
        <taxon>Bacilli</taxon>
        <taxon>Bacillales</taxon>
        <taxon>Paenibacillaceae</taxon>
        <taxon>Paenibacillus</taxon>
    </lineage>
</organism>
<protein>
    <submittedName>
        <fullName evidence="4">Hsp20/alpha crystallin family protein</fullName>
    </submittedName>
</protein>
<reference evidence="4 5" key="1">
    <citation type="submission" date="2021-03" db="EMBL/GenBank/DDBJ databases">
        <title>Paenibacillus artemisicola MWE-103 whole genome sequence.</title>
        <authorList>
            <person name="Ham Y.J."/>
        </authorList>
    </citation>
    <scope>NUCLEOTIDE SEQUENCE [LARGE SCALE GENOMIC DNA]</scope>
    <source>
        <strain evidence="4 5">MWE-103</strain>
    </source>
</reference>
<dbReference type="CDD" id="cd06464">
    <property type="entry name" value="ACD_sHsps-like"/>
    <property type="match status" value="1"/>
</dbReference>
<gene>
    <name evidence="4" type="ORF">I8J29_22805</name>
</gene>
<evidence type="ECO:0000256" key="1">
    <source>
        <dbReference type="PROSITE-ProRule" id="PRU00285"/>
    </source>
</evidence>
<comment type="similarity">
    <text evidence="1 2">Belongs to the small heat shock protein (HSP20) family.</text>
</comment>
<keyword evidence="5" id="KW-1185">Reference proteome</keyword>
<proteinExistence type="inferred from homology"/>